<feature type="compositionally biased region" description="Polar residues" evidence="1">
    <location>
        <begin position="171"/>
        <end position="183"/>
    </location>
</feature>
<feature type="region of interest" description="Disordered" evidence="1">
    <location>
        <begin position="105"/>
        <end position="203"/>
    </location>
</feature>
<feature type="region of interest" description="Disordered" evidence="1">
    <location>
        <begin position="46"/>
        <end position="75"/>
    </location>
</feature>
<evidence type="ECO:0000256" key="1">
    <source>
        <dbReference type="SAM" id="MobiDB-lite"/>
    </source>
</evidence>
<proteinExistence type="predicted"/>
<evidence type="ECO:0000313" key="2">
    <source>
        <dbReference type="EMBL" id="KAK8231858.1"/>
    </source>
</evidence>
<feature type="non-terminal residue" evidence="2">
    <location>
        <position position="203"/>
    </location>
</feature>
<evidence type="ECO:0000313" key="3">
    <source>
        <dbReference type="Proteomes" id="UP001492380"/>
    </source>
</evidence>
<dbReference type="EMBL" id="JBBWRZ010000007">
    <property type="protein sequence ID" value="KAK8231858.1"/>
    <property type="molecule type" value="Genomic_DNA"/>
</dbReference>
<accession>A0ABR1YJC8</accession>
<gene>
    <name evidence="2" type="ORF">HDK90DRAFT_488565</name>
</gene>
<comment type="caution">
    <text evidence="2">The sequence shown here is derived from an EMBL/GenBank/DDBJ whole genome shotgun (WGS) entry which is preliminary data.</text>
</comment>
<dbReference type="Proteomes" id="UP001492380">
    <property type="component" value="Unassembled WGS sequence"/>
</dbReference>
<name>A0ABR1YJC8_9PEZI</name>
<organism evidence="2 3">
    <name type="scientific">Phyllosticta capitalensis</name>
    <dbReference type="NCBI Taxonomy" id="121624"/>
    <lineage>
        <taxon>Eukaryota</taxon>
        <taxon>Fungi</taxon>
        <taxon>Dikarya</taxon>
        <taxon>Ascomycota</taxon>
        <taxon>Pezizomycotina</taxon>
        <taxon>Dothideomycetes</taxon>
        <taxon>Dothideomycetes incertae sedis</taxon>
        <taxon>Botryosphaeriales</taxon>
        <taxon>Phyllostictaceae</taxon>
        <taxon>Phyllosticta</taxon>
    </lineage>
</organism>
<feature type="compositionally biased region" description="Low complexity" evidence="1">
    <location>
        <begin position="190"/>
        <end position="203"/>
    </location>
</feature>
<sequence length="203" mass="21657">MCPERASFFAFPPLCVQQGFLNEARSRRFLVVNGLHQSVDMLRNRRSRFKCPPRDHAGTPSAPPHRPQPSSTPCGALGRQAVQIALQPWHPNLLTAPTAAILNSTPATGGLGPNTRLMAARPNYPHQQSPSSTQRPRASRPPSSSRPQQAVSVQIPASRPHPKLVAASNAAILNSTPVTSGVGPNTRLMAAASPSSSPIAPRR</sequence>
<protein>
    <submittedName>
        <fullName evidence="2">Uncharacterized protein</fullName>
    </submittedName>
</protein>
<reference evidence="2 3" key="1">
    <citation type="submission" date="2024-04" db="EMBL/GenBank/DDBJ databases">
        <title>Phyllosticta paracitricarpa is synonymous to the EU quarantine fungus P. citricarpa based on phylogenomic analyses.</title>
        <authorList>
            <consortium name="Lawrence Berkeley National Laboratory"/>
            <person name="Van Ingen-Buijs V.A."/>
            <person name="Van Westerhoven A.C."/>
            <person name="Haridas S."/>
            <person name="Skiadas P."/>
            <person name="Martin F."/>
            <person name="Groenewald J.Z."/>
            <person name="Crous P.W."/>
            <person name="Seidl M.F."/>
        </authorList>
    </citation>
    <scope>NUCLEOTIDE SEQUENCE [LARGE SCALE GENOMIC DNA]</scope>
    <source>
        <strain evidence="2 3">CBS 123374</strain>
    </source>
</reference>
<feature type="compositionally biased region" description="Low complexity" evidence="1">
    <location>
        <begin position="127"/>
        <end position="154"/>
    </location>
</feature>
<keyword evidence="3" id="KW-1185">Reference proteome</keyword>